<evidence type="ECO:0000259" key="1">
    <source>
        <dbReference type="Pfam" id="PF12340"/>
    </source>
</evidence>
<gene>
    <name evidence="2" type="ORF">C1SCF055_LOCUS2977</name>
</gene>
<reference evidence="2" key="1">
    <citation type="submission" date="2022-10" db="EMBL/GenBank/DDBJ databases">
        <authorList>
            <person name="Chen Y."/>
            <person name="Dougan E. K."/>
            <person name="Chan C."/>
            <person name="Rhodes N."/>
            <person name="Thang M."/>
        </authorList>
    </citation>
    <scope>NUCLEOTIDE SEQUENCE</scope>
</reference>
<dbReference type="AlphaFoldDB" id="A0A9P1FHZ2"/>
<evidence type="ECO:0000313" key="4">
    <source>
        <dbReference type="EMBL" id="CAL4761899.1"/>
    </source>
</evidence>
<dbReference type="Pfam" id="PF12340">
    <property type="entry name" value="DUF3638"/>
    <property type="match status" value="1"/>
</dbReference>
<dbReference type="OrthoDB" id="2684236at2759"/>
<comment type="caution">
    <text evidence="2">The sequence shown here is derived from an EMBL/GenBank/DDBJ whole genome shotgun (WGS) entry which is preliminary data.</text>
</comment>
<dbReference type="GO" id="GO:0016787">
    <property type="term" value="F:hydrolase activity"/>
    <property type="evidence" value="ECO:0007669"/>
    <property type="project" value="UniProtKB-KW"/>
</dbReference>
<evidence type="ECO:0000313" key="5">
    <source>
        <dbReference type="Proteomes" id="UP001152797"/>
    </source>
</evidence>
<proteinExistence type="predicted"/>
<protein>
    <submittedName>
        <fullName evidence="4">Ubiquitinyl hydrolase 1</fullName>
    </submittedName>
</protein>
<keyword evidence="4" id="KW-0378">Hydrolase</keyword>
<dbReference type="EMBL" id="CAMXCT020000145">
    <property type="protein sequence ID" value="CAL1127962.1"/>
    <property type="molecule type" value="Genomic_DNA"/>
</dbReference>
<sequence>MEFFRNQCQQMLMGEGKTTVIAPLLVLLLADTNRLICSCMPSALLDMLGAQYWQRLTSTSVFLGRYAAMLCCLVALMRHFSSSKVMACYKQSNQHQNFIRWVCLKILEESQKPMVYHNFSSQTSWNYAKIN</sequence>
<reference evidence="3" key="2">
    <citation type="submission" date="2024-04" db="EMBL/GenBank/DDBJ databases">
        <authorList>
            <person name="Chen Y."/>
            <person name="Shah S."/>
            <person name="Dougan E. K."/>
            <person name="Thang M."/>
            <person name="Chan C."/>
        </authorList>
    </citation>
    <scope>NUCLEOTIDE SEQUENCE [LARGE SCALE GENOMIC DNA]</scope>
</reference>
<accession>A0A9P1FHZ2</accession>
<dbReference type="InterPro" id="IPR022099">
    <property type="entry name" value="DUF3638"/>
</dbReference>
<feature type="domain" description="DUF3638" evidence="1">
    <location>
        <begin position="5"/>
        <end position="51"/>
    </location>
</feature>
<evidence type="ECO:0000313" key="3">
    <source>
        <dbReference type="EMBL" id="CAL1127962.1"/>
    </source>
</evidence>
<evidence type="ECO:0000313" key="2">
    <source>
        <dbReference type="EMBL" id="CAI3974587.1"/>
    </source>
</evidence>
<dbReference type="EMBL" id="CAMXCT010000145">
    <property type="protein sequence ID" value="CAI3974587.1"/>
    <property type="molecule type" value="Genomic_DNA"/>
</dbReference>
<dbReference type="Proteomes" id="UP001152797">
    <property type="component" value="Unassembled WGS sequence"/>
</dbReference>
<dbReference type="EMBL" id="CAMXCT030000145">
    <property type="protein sequence ID" value="CAL4761899.1"/>
    <property type="molecule type" value="Genomic_DNA"/>
</dbReference>
<organism evidence="2">
    <name type="scientific">Cladocopium goreaui</name>
    <dbReference type="NCBI Taxonomy" id="2562237"/>
    <lineage>
        <taxon>Eukaryota</taxon>
        <taxon>Sar</taxon>
        <taxon>Alveolata</taxon>
        <taxon>Dinophyceae</taxon>
        <taxon>Suessiales</taxon>
        <taxon>Symbiodiniaceae</taxon>
        <taxon>Cladocopium</taxon>
    </lineage>
</organism>
<keyword evidence="5" id="KW-1185">Reference proteome</keyword>
<name>A0A9P1FHZ2_9DINO</name>